<dbReference type="EMBL" id="FMZH01000003">
    <property type="protein sequence ID" value="SDC86691.1"/>
    <property type="molecule type" value="Genomic_DNA"/>
</dbReference>
<keyword evidence="3" id="KW-0255">Endonuclease</keyword>
<gene>
    <name evidence="3" type="ORF">SAMN04488024_103227</name>
</gene>
<dbReference type="RefSeq" id="WP_090767129.1">
    <property type="nucleotide sequence ID" value="NZ_FMZH01000003.1"/>
</dbReference>
<evidence type="ECO:0000259" key="2">
    <source>
        <dbReference type="Pfam" id="PF13391"/>
    </source>
</evidence>
<keyword evidence="3" id="KW-0378">Hydrolase</keyword>
<dbReference type="InterPro" id="IPR003615">
    <property type="entry name" value="HNH_nuc"/>
</dbReference>
<keyword evidence="4" id="KW-1185">Reference proteome</keyword>
<protein>
    <submittedName>
        <fullName evidence="3">HNH endonuclease</fullName>
    </submittedName>
</protein>
<dbReference type="Pfam" id="PF12102">
    <property type="entry name" value="MrcB_N"/>
    <property type="match status" value="1"/>
</dbReference>
<evidence type="ECO:0000313" key="4">
    <source>
        <dbReference type="Proteomes" id="UP000199455"/>
    </source>
</evidence>
<dbReference type="GO" id="GO:0004519">
    <property type="term" value="F:endonuclease activity"/>
    <property type="evidence" value="ECO:0007669"/>
    <property type="project" value="UniProtKB-KW"/>
</dbReference>
<organism evidence="3 4">
    <name type="scientific">Pedobacter soli</name>
    <dbReference type="NCBI Taxonomy" id="390242"/>
    <lineage>
        <taxon>Bacteria</taxon>
        <taxon>Pseudomonadati</taxon>
        <taxon>Bacteroidota</taxon>
        <taxon>Sphingobacteriia</taxon>
        <taxon>Sphingobacteriales</taxon>
        <taxon>Sphingobacteriaceae</taxon>
        <taxon>Pedobacter</taxon>
    </lineage>
</organism>
<feature type="domain" description="HNH nuclease" evidence="2">
    <location>
        <begin position="243"/>
        <end position="294"/>
    </location>
</feature>
<dbReference type="Gene3D" id="3.30.920.90">
    <property type="match status" value="1"/>
</dbReference>
<name>A0A1G6Q366_9SPHI</name>
<feature type="domain" description="Type IV methyl-directed restriction enzyme EcoKMcrB subunit DNA-binding" evidence="1">
    <location>
        <begin position="8"/>
        <end position="190"/>
    </location>
</feature>
<sequence>MRAFFINVLKHYASSTLEEFTDNPLANLLRTDFPNAVEEIVAEPEKYIFKGSAGQSRWAACPWVAILDVLVTKTTQDGYYPVYIFREDMSGFYLTLNQGVTSVGLEIKGGYRKVLKNRAEELRSRIHYNPQLFSSAEIDLRKNKTTKSHLPGDYEAGNIISKFYSLVDLPAQDELIADLKAMLLIYAQLVEATNLTSASQEEENEEEKIKNSNRTEIEKETLIKARLGQGTFRKNVVNQEKCCRITGISDLAFLIASHIKPWCKSKDDEKLDGNNGLLLSPHVDKLFDKGFISFTDSGDILLKDEAKEVFEAWNLKKANVGAFNKKQQKYLADHRDRYRFKVD</sequence>
<evidence type="ECO:0000313" key="3">
    <source>
        <dbReference type="EMBL" id="SDC86691.1"/>
    </source>
</evidence>
<dbReference type="AlphaFoldDB" id="A0A1G6Q366"/>
<dbReference type="STRING" id="390242.SAMN04488024_103227"/>
<dbReference type="Pfam" id="PF13391">
    <property type="entry name" value="HNH_2"/>
    <property type="match status" value="1"/>
</dbReference>
<dbReference type="InterPro" id="IPR021961">
    <property type="entry name" value="McrB_DNA-bd"/>
</dbReference>
<dbReference type="Proteomes" id="UP000199455">
    <property type="component" value="Unassembled WGS sequence"/>
</dbReference>
<keyword evidence="3" id="KW-0540">Nuclease</keyword>
<proteinExistence type="predicted"/>
<accession>A0A1G6Q366</accession>
<evidence type="ECO:0000259" key="1">
    <source>
        <dbReference type="Pfam" id="PF12102"/>
    </source>
</evidence>
<reference evidence="4" key="1">
    <citation type="submission" date="2016-10" db="EMBL/GenBank/DDBJ databases">
        <authorList>
            <person name="Varghese N."/>
            <person name="Submissions S."/>
        </authorList>
    </citation>
    <scope>NUCLEOTIDE SEQUENCE [LARGE SCALE GENOMIC DNA]</scope>
    <source>
        <strain evidence="4">DSM 18609</strain>
    </source>
</reference>